<protein>
    <recommendedName>
        <fullName evidence="6">PHD-type domain-containing protein</fullName>
    </recommendedName>
</protein>
<dbReference type="SMART" id="SM00249">
    <property type="entry name" value="PHD"/>
    <property type="match status" value="1"/>
</dbReference>
<accession>A0ABQ9KJM5</accession>
<organism evidence="7 8">
    <name type="scientific">Hevea brasiliensis</name>
    <name type="common">Para rubber tree</name>
    <name type="synonym">Siphonia brasiliensis</name>
    <dbReference type="NCBI Taxonomy" id="3981"/>
    <lineage>
        <taxon>Eukaryota</taxon>
        <taxon>Viridiplantae</taxon>
        <taxon>Streptophyta</taxon>
        <taxon>Embryophyta</taxon>
        <taxon>Tracheophyta</taxon>
        <taxon>Spermatophyta</taxon>
        <taxon>Magnoliopsida</taxon>
        <taxon>eudicotyledons</taxon>
        <taxon>Gunneridae</taxon>
        <taxon>Pentapetalae</taxon>
        <taxon>rosids</taxon>
        <taxon>fabids</taxon>
        <taxon>Malpighiales</taxon>
        <taxon>Euphorbiaceae</taxon>
        <taxon>Crotonoideae</taxon>
        <taxon>Micrandreae</taxon>
        <taxon>Hevea</taxon>
    </lineage>
</organism>
<dbReference type="Gene3D" id="3.30.40.10">
    <property type="entry name" value="Zinc/RING finger domain, C3HC4 (zinc finger)"/>
    <property type="match status" value="1"/>
</dbReference>
<dbReference type="InterPro" id="IPR001965">
    <property type="entry name" value="Znf_PHD"/>
</dbReference>
<dbReference type="InterPro" id="IPR019786">
    <property type="entry name" value="Zinc_finger_PHD-type_CS"/>
</dbReference>
<dbReference type="PROSITE" id="PS50016">
    <property type="entry name" value="ZF_PHD_2"/>
    <property type="match status" value="1"/>
</dbReference>
<dbReference type="SUPFAM" id="SSF57903">
    <property type="entry name" value="FYVE/PHD zinc finger"/>
    <property type="match status" value="1"/>
</dbReference>
<gene>
    <name evidence="7" type="ORF">P3X46_030297</name>
</gene>
<evidence type="ECO:0000313" key="7">
    <source>
        <dbReference type="EMBL" id="KAJ9139573.1"/>
    </source>
</evidence>
<reference evidence="7" key="1">
    <citation type="journal article" date="2023" name="Plant Biotechnol. J.">
        <title>Chromosome-level wild Hevea brasiliensis genome provides new tools for genomic-assisted breeding and valuable loci to elevate rubber yield.</title>
        <authorList>
            <person name="Cheng H."/>
            <person name="Song X."/>
            <person name="Hu Y."/>
            <person name="Wu T."/>
            <person name="Yang Q."/>
            <person name="An Z."/>
            <person name="Feng S."/>
            <person name="Deng Z."/>
            <person name="Wu W."/>
            <person name="Zeng X."/>
            <person name="Tu M."/>
            <person name="Wang X."/>
            <person name="Huang H."/>
        </authorList>
    </citation>
    <scope>NUCLEOTIDE SEQUENCE</scope>
    <source>
        <strain evidence="7">MT/VB/25A 57/8</strain>
    </source>
</reference>
<evidence type="ECO:0000256" key="4">
    <source>
        <dbReference type="PROSITE-ProRule" id="PRU00146"/>
    </source>
</evidence>
<evidence type="ECO:0000256" key="5">
    <source>
        <dbReference type="SAM" id="MobiDB-lite"/>
    </source>
</evidence>
<dbReference type="PANTHER" id="PTHR24102:SF28">
    <property type="entry name" value="PHD-TYPE DOMAIN-CONTAINING PROTEIN"/>
    <property type="match status" value="1"/>
</dbReference>
<keyword evidence="8" id="KW-1185">Reference proteome</keyword>
<feature type="compositionally biased region" description="Polar residues" evidence="5">
    <location>
        <begin position="192"/>
        <end position="206"/>
    </location>
</feature>
<evidence type="ECO:0000256" key="3">
    <source>
        <dbReference type="ARBA" id="ARBA00022833"/>
    </source>
</evidence>
<evidence type="ECO:0000256" key="1">
    <source>
        <dbReference type="ARBA" id="ARBA00022723"/>
    </source>
</evidence>
<dbReference type="InterPro" id="IPR011011">
    <property type="entry name" value="Znf_FYVE_PHD"/>
</dbReference>
<evidence type="ECO:0000259" key="6">
    <source>
        <dbReference type="PROSITE" id="PS50016"/>
    </source>
</evidence>
<dbReference type="PANTHER" id="PTHR24102">
    <property type="entry name" value="PHD FINGER PROTEIN"/>
    <property type="match status" value="1"/>
</dbReference>
<feature type="region of interest" description="Disordered" evidence="5">
    <location>
        <begin position="179"/>
        <end position="221"/>
    </location>
</feature>
<sequence>MGRNSKMIDNCQDHKRESCLHGQSQLKNYADVSLTSNSHTAKMGDSFNLPSRKIGEDGHYYECVICGNGGELLCCDTCPCTFHLQCLNPPLESIPPGNWQCENCSEDADLVTPLRYLVSSKGNAPSNQNAVNHIGDKKGAEKVKEIKVYRRLAKKKEVEKEEDKDARKFTVVYGTEFANEDQKDKPPVDTSGLFNCSSIQPKSAEQANKDMEIDDMNASRV</sequence>
<feature type="domain" description="PHD-type" evidence="6">
    <location>
        <begin position="60"/>
        <end position="107"/>
    </location>
</feature>
<evidence type="ECO:0000313" key="8">
    <source>
        <dbReference type="Proteomes" id="UP001174677"/>
    </source>
</evidence>
<evidence type="ECO:0000256" key="2">
    <source>
        <dbReference type="ARBA" id="ARBA00022771"/>
    </source>
</evidence>
<name>A0ABQ9KJM5_HEVBR</name>
<dbReference type="PROSITE" id="PS01359">
    <property type="entry name" value="ZF_PHD_1"/>
    <property type="match status" value="1"/>
</dbReference>
<dbReference type="InterPro" id="IPR019787">
    <property type="entry name" value="Znf_PHD-finger"/>
</dbReference>
<dbReference type="InterPro" id="IPR013083">
    <property type="entry name" value="Znf_RING/FYVE/PHD"/>
</dbReference>
<proteinExistence type="predicted"/>
<dbReference type="CDD" id="cd15539">
    <property type="entry name" value="PHD1_AIRE"/>
    <property type="match status" value="1"/>
</dbReference>
<keyword evidence="3" id="KW-0862">Zinc</keyword>
<dbReference type="EMBL" id="JARPOI010000017">
    <property type="protein sequence ID" value="KAJ9139573.1"/>
    <property type="molecule type" value="Genomic_DNA"/>
</dbReference>
<keyword evidence="2 4" id="KW-0863">Zinc-finger</keyword>
<comment type="caution">
    <text evidence="7">The sequence shown here is derived from an EMBL/GenBank/DDBJ whole genome shotgun (WGS) entry which is preliminary data.</text>
</comment>
<keyword evidence="1" id="KW-0479">Metal-binding</keyword>
<dbReference type="Pfam" id="PF00628">
    <property type="entry name" value="PHD"/>
    <property type="match status" value="1"/>
</dbReference>
<dbReference type="Proteomes" id="UP001174677">
    <property type="component" value="Chromosome 17"/>
</dbReference>